<organism evidence="1 2">
    <name type="scientific">Rubrivirga litoralis</name>
    <dbReference type="NCBI Taxonomy" id="3075598"/>
    <lineage>
        <taxon>Bacteria</taxon>
        <taxon>Pseudomonadati</taxon>
        <taxon>Rhodothermota</taxon>
        <taxon>Rhodothermia</taxon>
        <taxon>Rhodothermales</taxon>
        <taxon>Rubricoccaceae</taxon>
        <taxon>Rubrivirga</taxon>
    </lineage>
</organism>
<accession>A0ABU3BQ65</accession>
<proteinExistence type="predicted"/>
<name>A0ABU3BQ65_9BACT</name>
<sequence>MHSTTYTARLDAERRLPLRGDALHARYWVHHRVDGVIELRPEVDGSQVSARTLQTIGRSVESLGRGEASEPVDLGEVFPDDGGHGSLPPSIAHPEVSPGARPHEDIAQCVLAALHRSAARARRVAAQTGTRLVVVRDGELVIELVEAKLVGVRKGETASPPGHTTDS</sequence>
<dbReference type="RefSeq" id="WP_311662763.1">
    <property type="nucleotide sequence ID" value="NZ_JAVRHT010000012.1"/>
</dbReference>
<keyword evidence="2" id="KW-1185">Reference proteome</keyword>
<protein>
    <submittedName>
        <fullName evidence="1">Uncharacterized protein</fullName>
    </submittedName>
</protein>
<dbReference type="EMBL" id="JAVRHT010000012">
    <property type="protein sequence ID" value="MDT0631420.1"/>
    <property type="molecule type" value="Genomic_DNA"/>
</dbReference>
<evidence type="ECO:0000313" key="1">
    <source>
        <dbReference type="EMBL" id="MDT0631420.1"/>
    </source>
</evidence>
<comment type="caution">
    <text evidence="1">The sequence shown here is derived from an EMBL/GenBank/DDBJ whole genome shotgun (WGS) entry which is preliminary data.</text>
</comment>
<gene>
    <name evidence="1" type="ORF">RM540_06615</name>
</gene>
<reference evidence="1 2" key="1">
    <citation type="submission" date="2023-09" db="EMBL/GenBank/DDBJ databases">
        <authorList>
            <person name="Rey-Velasco X."/>
        </authorList>
    </citation>
    <scope>NUCLEOTIDE SEQUENCE [LARGE SCALE GENOMIC DNA]</scope>
    <source>
        <strain evidence="1 2">F394</strain>
    </source>
</reference>
<evidence type="ECO:0000313" key="2">
    <source>
        <dbReference type="Proteomes" id="UP001267426"/>
    </source>
</evidence>
<dbReference type="Proteomes" id="UP001267426">
    <property type="component" value="Unassembled WGS sequence"/>
</dbReference>